<feature type="chain" id="PRO_5006599119" evidence="1">
    <location>
        <begin position="21"/>
        <end position="1440"/>
    </location>
</feature>
<sequence precursor="true">MIKQFVSFLGLIALSGQLLATSLPNPAETMAAGLPNICYSENTNPLPDTLDLEDYIGGLQNIVKANNRFVGLLSSDQVYQLPVGLHRNIGGIEYIIVLDNLSIDPMGGWISAYMSLQFPGAAEPIGLYTDSVRLTANGIQTAQLKLIKDESIDLGGFELVLSQSETMIEWSCNGYESTTLAGDLVFKNNLLKPVGDTTIADTLKGSFNVSFEDVNNVMASINLPDFQINGLPDMVFYPGETAMDFSDFQNPSNLVFPDGYYDASHPVELYDLWRGIYIHSFTVALPEQFTNGAGTTITADRLMIDNNGITGSLLADSVISLNQGNLGSWQFSVDQIGFSLMKNNFADFQFNGRIVVPVSQNDQNFHYEGIVDDANNMSFAVETLDSLKADLWAAQLALTPNSTIIVEKEQQNYYPKAILHGSMSVALNEDVELAAFDFQNMMINSRQPYLTIGSFGLPNGVLAGFPVNISQVDFVNEGSQAGISMVANVNFMSDDEGGFAGSGGFTIWAEKQNNKWQYDRLEMQTVVIDVDQGAFEFYGEANFYQQHEVFGKGFKGMVGARFATGIEVEAALQLGNVDGYRYWYADALMVVPNGVTMFPGSAIYGFGGGISYHMSKTEPQGFADVSTAYTATDDGSSPGTSLSGVEYLPDNDMGIGLRARVVFGTHPNPKAMNGSIELGFQFFSGGGLESIRFQGEGVVMDDLNSDPSDANVGAEVDIYYSFTNNELFGTSSVYVNIAGMVKGANNNNRAGTITTYFGQQDWFVYAGTPDDRIALEFIGLMEASSYMMVGTDIPPFPDLPSNVASLADDNVQSRLQAMIGNGNGFAFGSKFDASTGEQNFAIFFGSFDLGAGFDIMIRDFGSTAHCEGSDPTLGINGWYAMGQAYAYMDGKVGIKVKLFGKRKKFTILQVGAAAVLQTALPNPIYLRGAVEGHYSILNGAVRGQCNFEFSVGEMCEIVGGMGDMNIISEISPADGETEVDVFAAPRVAFNYTINQSFELMDTDGDIKEFRILLDEFIVNTGGSPYPGQVVWNDDHNVASFESTELLPSEEEVAITVTVVLEFKENGEWEPYTFEGEQEREEEEVTFISGVRPDYIPPHCVEYMYPFDGMVNFYWQEHPTGYMKVTDNFDYLFNDESEWNAKAIFDNNYENMQAVSYDEGNLQVNFDIPQSMTSEMIYELRICKIPSDFEEVAVDEGIVDVETVSDTAYTKTEQDIETTRSTEKDRIFYRCKIRTSKYATLAEKIENWSFNYTIADPISTGTHILLTGGDVDEGFANQEINSIQNSDLVRVSLDLENNYWYTTGVEQVLYHDYPVDQDMVIVHRNPVELGVPPAKACEIIQNGFSFDVTAGAKGMSINSTTYSATLMYDGVPVMNGDLSNLRDQAADLLSSEPNHAYRQWLSNLLTNVFSAVLYNHDYTIKIKYVLPGDIESSETPVTFTL</sequence>
<dbReference type="KEGG" id="blq:L21SP5_00266"/>
<dbReference type="OrthoDB" id="610610at2"/>
<accession>A0A0S2HVA1</accession>
<dbReference type="STRING" id="1307839.L21SP5_00266"/>
<proteinExistence type="predicted"/>
<evidence type="ECO:0000313" key="2">
    <source>
        <dbReference type="EMBL" id="ALO13946.1"/>
    </source>
</evidence>
<organism evidence="2 3">
    <name type="scientific">Salinivirga cyanobacteriivorans</name>
    <dbReference type="NCBI Taxonomy" id="1307839"/>
    <lineage>
        <taxon>Bacteria</taxon>
        <taxon>Pseudomonadati</taxon>
        <taxon>Bacteroidota</taxon>
        <taxon>Bacteroidia</taxon>
        <taxon>Bacteroidales</taxon>
        <taxon>Salinivirgaceae</taxon>
        <taxon>Salinivirga</taxon>
    </lineage>
</organism>
<feature type="signal peptide" evidence="1">
    <location>
        <begin position="1"/>
        <end position="20"/>
    </location>
</feature>
<name>A0A0S2HVA1_9BACT</name>
<evidence type="ECO:0000313" key="3">
    <source>
        <dbReference type="Proteomes" id="UP000064893"/>
    </source>
</evidence>
<evidence type="ECO:0000256" key="1">
    <source>
        <dbReference type="SAM" id="SignalP"/>
    </source>
</evidence>
<reference evidence="2 3" key="1">
    <citation type="submission" date="2015-11" db="EMBL/GenBank/DDBJ databases">
        <title>Description and complete genome sequence of a novel strain predominating in hypersaline microbial mats and representing a new family of the Bacteriodetes phylum.</title>
        <authorList>
            <person name="Spring S."/>
            <person name="Bunk B."/>
            <person name="Sproer C."/>
            <person name="Klenk H.-P."/>
        </authorList>
    </citation>
    <scope>NUCLEOTIDE SEQUENCE [LARGE SCALE GENOMIC DNA]</scope>
    <source>
        <strain evidence="2 3">L21-Spi-D4</strain>
    </source>
</reference>
<keyword evidence="1" id="KW-0732">Signal</keyword>
<protein>
    <submittedName>
        <fullName evidence="2">Uncharacterized protein</fullName>
    </submittedName>
</protein>
<gene>
    <name evidence="2" type="ORF">L21SP5_00266</name>
</gene>
<keyword evidence="3" id="KW-1185">Reference proteome</keyword>
<dbReference type="RefSeq" id="WP_057951542.1">
    <property type="nucleotide sequence ID" value="NZ_CP013118.1"/>
</dbReference>
<dbReference type="Proteomes" id="UP000064893">
    <property type="component" value="Chromosome"/>
</dbReference>
<dbReference type="EMBL" id="CP013118">
    <property type="protein sequence ID" value="ALO13946.1"/>
    <property type="molecule type" value="Genomic_DNA"/>
</dbReference>